<proteinExistence type="inferred from homology"/>
<gene>
    <name evidence="4" type="ORF">FB388_1078</name>
</gene>
<dbReference type="PRINTS" id="PR00081">
    <property type="entry name" value="GDHRDH"/>
</dbReference>
<dbReference type="Pfam" id="PF13561">
    <property type="entry name" value="adh_short_C2"/>
    <property type="match status" value="1"/>
</dbReference>
<comment type="caution">
    <text evidence="4">The sequence shown here is derived from an EMBL/GenBank/DDBJ whole genome shotgun (WGS) entry which is preliminary data.</text>
</comment>
<dbReference type="EMBL" id="VFPH01000001">
    <property type="protein sequence ID" value="TQM43728.1"/>
    <property type="molecule type" value="Genomic_DNA"/>
</dbReference>
<dbReference type="CDD" id="cd05233">
    <property type="entry name" value="SDR_c"/>
    <property type="match status" value="1"/>
</dbReference>
<keyword evidence="2" id="KW-0560">Oxidoreductase</keyword>
<evidence type="ECO:0000313" key="4">
    <source>
        <dbReference type="EMBL" id="TQM43728.1"/>
    </source>
</evidence>
<evidence type="ECO:0000256" key="2">
    <source>
        <dbReference type="ARBA" id="ARBA00023002"/>
    </source>
</evidence>
<sequence length="232" mass="23945">MTSEQRVAVVTGGTGAIGSAIVTALDTAGYRTVVLGRRGGDILADLASESATKRAAAEVLDRYGRVDVLVHCAAVIDPMPLSELDAGRWRTVQAVNVEAPLWLAQAFTPGMAERKFGRIVFVASDTLWSPPGARFLPYVASKGAMIGIMRTLAVDLGADGIAVTAVAPGLTDTPIARSVNDPGQIEAVVATQAMKRALVPEDSANAVAFLASDGAEALTGQVLVVDGGSTMR</sequence>
<name>A0A543GCE0_9PSEU</name>
<comment type="similarity">
    <text evidence="1">Belongs to the short-chain dehydrogenases/reductases (SDR) family.</text>
</comment>
<dbReference type="SUPFAM" id="SSF51735">
    <property type="entry name" value="NAD(P)-binding Rossmann-fold domains"/>
    <property type="match status" value="1"/>
</dbReference>
<dbReference type="PROSITE" id="PS00061">
    <property type="entry name" value="ADH_SHORT"/>
    <property type="match status" value="1"/>
</dbReference>
<dbReference type="InterPro" id="IPR020904">
    <property type="entry name" value="Sc_DH/Rdtase_CS"/>
</dbReference>
<dbReference type="RefSeq" id="WP_142097687.1">
    <property type="nucleotide sequence ID" value="NZ_VFPH01000001.1"/>
</dbReference>
<keyword evidence="5" id="KW-1185">Reference proteome</keyword>
<dbReference type="OrthoDB" id="286404at2"/>
<dbReference type="Proteomes" id="UP000319818">
    <property type="component" value="Unassembled WGS sequence"/>
</dbReference>
<accession>A0A543GCE0</accession>
<dbReference type="PANTHER" id="PTHR43639">
    <property type="entry name" value="OXIDOREDUCTASE, SHORT-CHAIN DEHYDROGENASE/REDUCTASE FAMILY (AFU_ORTHOLOGUE AFUA_5G02870)"/>
    <property type="match status" value="1"/>
</dbReference>
<dbReference type="InterPro" id="IPR036291">
    <property type="entry name" value="NAD(P)-bd_dom_sf"/>
</dbReference>
<protein>
    <submittedName>
        <fullName evidence="4">3-oxoacyl-[acyl-carrier protein] reductase</fullName>
    </submittedName>
</protein>
<dbReference type="AlphaFoldDB" id="A0A543GCE0"/>
<dbReference type="PANTHER" id="PTHR43639:SF1">
    <property type="entry name" value="SHORT-CHAIN DEHYDROGENASE_REDUCTASE FAMILY PROTEIN"/>
    <property type="match status" value="1"/>
</dbReference>
<organism evidence="4 5">
    <name type="scientific">Pseudonocardia cypriaca</name>
    <dbReference type="NCBI Taxonomy" id="882449"/>
    <lineage>
        <taxon>Bacteria</taxon>
        <taxon>Bacillati</taxon>
        <taxon>Actinomycetota</taxon>
        <taxon>Actinomycetes</taxon>
        <taxon>Pseudonocardiales</taxon>
        <taxon>Pseudonocardiaceae</taxon>
        <taxon>Pseudonocardia</taxon>
    </lineage>
</organism>
<dbReference type="InterPro" id="IPR057326">
    <property type="entry name" value="KR_dom"/>
</dbReference>
<dbReference type="InterPro" id="IPR002347">
    <property type="entry name" value="SDR_fam"/>
</dbReference>
<evidence type="ECO:0000313" key="5">
    <source>
        <dbReference type="Proteomes" id="UP000319818"/>
    </source>
</evidence>
<evidence type="ECO:0000259" key="3">
    <source>
        <dbReference type="SMART" id="SM00822"/>
    </source>
</evidence>
<evidence type="ECO:0000256" key="1">
    <source>
        <dbReference type="ARBA" id="ARBA00006484"/>
    </source>
</evidence>
<reference evidence="4 5" key="1">
    <citation type="submission" date="2019-06" db="EMBL/GenBank/DDBJ databases">
        <title>Sequencing the genomes of 1000 actinobacteria strains.</title>
        <authorList>
            <person name="Klenk H.-P."/>
        </authorList>
    </citation>
    <scope>NUCLEOTIDE SEQUENCE [LARGE SCALE GENOMIC DNA]</scope>
    <source>
        <strain evidence="4 5">DSM 45511</strain>
    </source>
</reference>
<dbReference type="Gene3D" id="3.40.50.720">
    <property type="entry name" value="NAD(P)-binding Rossmann-like Domain"/>
    <property type="match status" value="1"/>
</dbReference>
<feature type="domain" description="Ketoreductase" evidence="3">
    <location>
        <begin position="6"/>
        <end position="188"/>
    </location>
</feature>
<dbReference type="GO" id="GO:0016491">
    <property type="term" value="F:oxidoreductase activity"/>
    <property type="evidence" value="ECO:0007669"/>
    <property type="project" value="UniProtKB-KW"/>
</dbReference>
<dbReference type="PRINTS" id="PR00080">
    <property type="entry name" value="SDRFAMILY"/>
</dbReference>
<dbReference type="SMART" id="SM00822">
    <property type="entry name" value="PKS_KR"/>
    <property type="match status" value="1"/>
</dbReference>